<dbReference type="Gene3D" id="3.40.50.300">
    <property type="entry name" value="P-loop containing nucleotide triphosphate hydrolases"/>
    <property type="match status" value="1"/>
</dbReference>
<dbReference type="Gene3D" id="1.10.10.60">
    <property type="entry name" value="Homeodomain-like"/>
    <property type="match status" value="1"/>
</dbReference>
<evidence type="ECO:0000313" key="8">
    <source>
        <dbReference type="Proteomes" id="UP001370348"/>
    </source>
</evidence>
<keyword evidence="1" id="KW-0547">Nucleotide-binding</keyword>
<dbReference type="EMBL" id="CP089984">
    <property type="protein sequence ID" value="WXB16256.1"/>
    <property type="molecule type" value="Genomic_DNA"/>
</dbReference>
<dbReference type="SMART" id="SM00382">
    <property type="entry name" value="AAA"/>
    <property type="match status" value="1"/>
</dbReference>
<organism evidence="7 8">
    <name type="scientific">Pendulispora albinea</name>
    <dbReference type="NCBI Taxonomy" id="2741071"/>
    <lineage>
        <taxon>Bacteria</taxon>
        <taxon>Pseudomonadati</taxon>
        <taxon>Myxococcota</taxon>
        <taxon>Myxococcia</taxon>
        <taxon>Myxococcales</taxon>
        <taxon>Sorangiineae</taxon>
        <taxon>Pendulisporaceae</taxon>
        <taxon>Pendulispora</taxon>
    </lineage>
</organism>
<dbReference type="CDD" id="cd00009">
    <property type="entry name" value="AAA"/>
    <property type="match status" value="1"/>
</dbReference>
<keyword evidence="2" id="KW-0067">ATP-binding</keyword>
<dbReference type="RefSeq" id="WP_394825885.1">
    <property type="nucleotide sequence ID" value="NZ_CP089984.1"/>
</dbReference>
<evidence type="ECO:0000256" key="1">
    <source>
        <dbReference type="ARBA" id="ARBA00022741"/>
    </source>
</evidence>
<feature type="domain" description="Sigma-54 factor interaction" evidence="6">
    <location>
        <begin position="174"/>
        <end position="404"/>
    </location>
</feature>
<reference evidence="7 8" key="1">
    <citation type="submission" date="2021-12" db="EMBL/GenBank/DDBJ databases">
        <title>Discovery of the Pendulisporaceae a myxobacterial family with distinct sporulation behavior and unique specialized metabolism.</title>
        <authorList>
            <person name="Garcia R."/>
            <person name="Popoff A."/>
            <person name="Bader C.D."/>
            <person name="Loehr J."/>
            <person name="Walesch S."/>
            <person name="Walt C."/>
            <person name="Boldt J."/>
            <person name="Bunk B."/>
            <person name="Haeckl F.J.F.P.J."/>
            <person name="Gunesch A.P."/>
            <person name="Birkelbach J."/>
            <person name="Nuebel U."/>
            <person name="Pietschmann T."/>
            <person name="Bach T."/>
            <person name="Mueller R."/>
        </authorList>
    </citation>
    <scope>NUCLEOTIDE SEQUENCE [LARGE SCALE GENOMIC DNA]</scope>
    <source>
        <strain evidence="7 8">MSr11954</strain>
    </source>
</reference>
<dbReference type="Pfam" id="PF00158">
    <property type="entry name" value="Sigma54_activat"/>
    <property type="match status" value="1"/>
</dbReference>
<dbReference type="InterPro" id="IPR027417">
    <property type="entry name" value="P-loop_NTPase"/>
</dbReference>
<dbReference type="InterPro" id="IPR009057">
    <property type="entry name" value="Homeodomain-like_sf"/>
</dbReference>
<keyword evidence="3" id="KW-0805">Transcription regulation</keyword>
<dbReference type="Gene3D" id="1.10.8.60">
    <property type="match status" value="1"/>
</dbReference>
<sequence length="480" mass="52678">MSSSSSTSMALLTDLVEALGFRHTERTWARATYEVLSRYVAVRTVEIVLFGPAGSRKILPSATTSAVVALRPSEESWFRDAMLRGARLLDTKRAAAMAIVPIADSGGALGCATIALERESELLTRALLESMGRVLRSTLRQIHAIARVAELSRRVHTQTRQLREDLRQLLPSAVVAANPRMQRIFAEIVPLVARQDTTVLICGESGTGKEVVARRIHELSPRSKRPFIRINCGAIPSGLVESTLFGHEKGAFTGATERRAGVFERAHMGTLLLDEVGELPPSAQVKLLRVIETGEAERVGGNRTIPLDVRILAATHRDLHAMVDAQAFRADLLYRLDVFPITIPPLRERKDELEALTAHILARLARRFGRSSPPLSRKSIARLRSYEWPGNVRELENVLERSLLLSTGASLEIVLPDRALKRGSVSTFQAAAKRCIEDALALTEGRIYGPNGAAAVLGIKPTTLQSKMKRLGMARRAIAR</sequence>
<dbReference type="Pfam" id="PF25601">
    <property type="entry name" value="AAA_lid_14"/>
    <property type="match status" value="1"/>
</dbReference>
<protein>
    <submittedName>
        <fullName evidence="7">Sigma-54 dependent transcriptional regulator</fullName>
    </submittedName>
</protein>
<evidence type="ECO:0000313" key="7">
    <source>
        <dbReference type="EMBL" id="WXB16256.1"/>
    </source>
</evidence>
<dbReference type="Proteomes" id="UP001370348">
    <property type="component" value="Chromosome"/>
</dbReference>
<evidence type="ECO:0000256" key="3">
    <source>
        <dbReference type="ARBA" id="ARBA00023015"/>
    </source>
</evidence>
<dbReference type="PROSITE" id="PS50045">
    <property type="entry name" value="SIGMA54_INTERACT_4"/>
    <property type="match status" value="1"/>
</dbReference>
<dbReference type="InterPro" id="IPR058031">
    <property type="entry name" value="AAA_lid_NorR"/>
</dbReference>
<proteinExistence type="predicted"/>
<gene>
    <name evidence="7" type="ORF">LZC94_03035</name>
</gene>
<evidence type="ECO:0000256" key="5">
    <source>
        <dbReference type="ARBA" id="ARBA00023163"/>
    </source>
</evidence>
<name>A0ABZ2M4M2_9BACT</name>
<keyword evidence="4" id="KW-0238">DNA-binding</keyword>
<accession>A0ABZ2M4M2</accession>
<dbReference type="InterPro" id="IPR002078">
    <property type="entry name" value="Sigma_54_int"/>
</dbReference>
<evidence type="ECO:0000256" key="2">
    <source>
        <dbReference type="ARBA" id="ARBA00022840"/>
    </source>
</evidence>
<dbReference type="SUPFAM" id="SSF52540">
    <property type="entry name" value="P-loop containing nucleoside triphosphate hydrolases"/>
    <property type="match status" value="1"/>
</dbReference>
<dbReference type="InterPro" id="IPR025944">
    <property type="entry name" value="Sigma_54_int_dom_CS"/>
</dbReference>
<dbReference type="InterPro" id="IPR003593">
    <property type="entry name" value="AAA+_ATPase"/>
</dbReference>
<keyword evidence="8" id="KW-1185">Reference proteome</keyword>
<dbReference type="PROSITE" id="PS00675">
    <property type="entry name" value="SIGMA54_INTERACT_1"/>
    <property type="match status" value="1"/>
</dbReference>
<dbReference type="SUPFAM" id="SSF46689">
    <property type="entry name" value="Homeodomain-like"/>
    <property type="match status" value="1"/>
</dbReference>
<evidence type="ECO:0000259" key="6">
    <source>
        <dbReference type="PROSITE" id="PS50045"/>
    </source>
</evidence>
<evidence type="ECO:0000256" key="4">
    <source>
        <dbReference type="ARBA" id="ARBA00023125"/>
    </source>
</evidence>
<dbReference type="PROSITE" id="PS00688">
    <property type="entry name" value="SIGMA54_INTERACT_3"/>
    <property type="match status" value="1"/>
</dbReference>
<keyword evidence="5" id="KW-0804">Transcription</keyword>
<dbReference type="PANTHER" id="PTHR32071:SF117">
    <property type="entry name" value="PTS-DEPENDENT DIHYDROXYACETONE KINASE OPERON REGULATORY PROTEIN-RELATED"/>
    <property type="match status" value="1"/>
</dbReference>
<dbReference type="PANTHER" id="PTHR32071">
    <property type="entry name" value="TRANSCRIPTIONAL REGULATORY PROTEIN"/>
    <property type="match status" value="1"/>
</dbReference>
<dbReference type="InterPro" id="IPR025662">
    <property type="entry name" value="Sigma_54_int_dom_ATP-bd_1"/>
</dbReference>